<keyword evidence="6" id="KW-1133">Transmembrane helix</keyword>
<dbReference type="InterPro" id="IPR046800">
    <property type="entry name" value="Plexin_RBD"/>
</dbReference>
<dbReference type="Pfam" id="PF01437">
    <property type="entry name" value="PSI"/>
    <property type="match status" value="1"/>
</dbReference>
<comment type="subcellular location">
    <subcellularLocation>
        <location evidence="1">Cell membrane</location>
        <topology evidence="1">Single-pass membrane protein</topology>
    </subcellularLocation>
</comment>
<feature type="chain" id="PRO_5017358000" description="Sema domain-containing protein" evidence="7">
    <location>
        <begin position="19"/>
        <end position="1484"/>
    </location>
</feature>
<keyword evidence="4" id="KW-1015">Disulfide bond</keyword>
<reference evidence="9 10" key="1">
    <citation type="submission" date="2020-10" db="EMBL/GenBank/DDBJ databases">
        <title>Pygocentrus nattereri (red-bellied piranha) genome, fPygNat1, primary haplotype.</title>
        <authorList>
            <person name="Myers G."/>
            <person name="Meyer A."/>
            <person name="Karagic N."/>
            <person name="Pippel M."/>
            <person name="Winkler S."/>
            <person name="Tracey A."/>
            <person name="Wood J."/>
            <person name="Formenti G."/>
            <person name="Howe K."/>
            <person name="Fedrigo O."/>
            <person name="Jarvis E.D."/>
        </authorList>
    </citation>
    <scope>NUCLEOTIDE SEQUENCE [LARGE SCALE GENOMIC DNA]</scope>
</reference>
<keyword evidence="10" id="KW-1185">Reference proteome</keyword>
<feature type="signal peptide" evidence="7">
    <location>
        <begin position="1"/>
        <end position="18"/>
    </location>
</feature>
<dbReference type="RefSeq" id="XP_017571826.1">
    <property type="nucleotide sequence ID" value="XM_017716337.2"/>
</dbReference>
<dbReference type="PANTHER" id="PTHR22625:SF4">
    <property type="entry name" value="PLEXIN-C1"/>
    <property type="match status" value="1"/>
</dbReference>
<feature type="domain" description="Sema" evidence="8">
    <location>
        <begin position="28"/>
        <end position="380"/>
    </location>
</feature>
<dbReference type="SMART" id="SM00630">
    <property type="entry name" value="Sema"/>
    <property type="match status" value="1"/>
</dbReference>
<dbReference type="Gene3D" id="1.10.506.10">
    <property type="entry name" value="GTPase Activation - p120gap, domain 1"/>
    <property type="match status" value="1"/>
</dbReference>
<keyword evidence="5" id="KW-0325">Glycoprotein</keyword>
<evidence type="ECO:0000256" key="2">
    <source>
        <dbReference type="ARBA" id="ARBA00022475"/>
    </source>
</evidence>
<dbReference type="Pfam" id="PF08337">
    <property type="entry name" value="Plexin_cytopl"/>
    <property type="match status" value="1"/>
</dbReference>
<evidence type="ECO:0000256" key="1">
    <source>
        <dbReference type="ARBA" id="ARBA00004162"/>
    </source>
</evidence>
<evidence type="ECO:0000256" key="4">
    <source>
        <dbReference type="ARBA" id="ARBA00023157"/>
    </source>
</evidence>
<evidence type="ECO:0000313" key="10">
    <source>
        <dbReference type="Proteomes" id="UP001501920"/>
    </source>
</evidence>
<dbReference type="Gene3D" id="2.130.10.10">
    <property type="entry name" value="YVTN repeat-like/Quinoprotein amine dehydrogenase"/>
    <property type="match status" value="1"/>
</dbReference>
<dbReference type="InterPro" id="IPR001627">
    <property type="entry name" value="Semap_dom"/>
</dbReference>
<dbReference type="GO" id="GO:0008360">
    <property type="term" value="P:regulation of cell shape"/>
    <property type="evidence" value="ECO:0007669"/>
    <property type="project" value="TreeGrafter"/>
</dbReference>
<sequence length="1484" mass="167380">MRTVYLGMLLLFQRAVSSLTEFSVNGEIRNFAVGNGKVFVVTDSQLLQMRLDLAEEKHKDIQNHRHQNRVNILLPFDANKTLITCGTSDCGYCELLDINDISRSFYREDVTVSPSFNKSSVSFLVDFDEGTEKYMLVAREKVPDDCGSDEGVSLRNTLESQQGGIFSKAGINPAEASISPQSDAEWIDGFQSSSPSYSYLLVNVKSRTGPAVVVLRMKNGRSKIEMTRSLEGAVLQCCDDKERKKLLSSSVVLSSGSPLLWAGIFTAEEPNDPQKTALAIYNLSQIRDRVPSYFSCKPTCRAQKGEDVLRPHAVVLKHSSMSSVAAEKKGSWIELYIGTATGQLMKIVLDKALNSGCVTVLYKSDDDRMVFPRMHFDPVGHKYIYIALRNQIRRVAVTQCGMYSTLRDCRASQDPSCGWCLNTSKCLTKDECSASPWISIPEDYFQKELISFQVTELSTEVTLNLSLNVAGKSPLTCTFMDEHVNLCSSSSGVFPSCSCRFSSQLLPVNVTANVTIGDQQITERLKLRSCPDVTETSPYAKCVACVSAGCHWSSSSNQCSWAHGSASQVAVMDKCEGLYSESNAPEIFSLEPNQVSFHGKKHAVLKGRNLELVEKIRFHGVMECTSKETPVLERSTDTLKFSVPSGNKGTVRVCVVTADGRCHSNAKITYGAQPTCTGLQPRNTWASGKRKITVLGNNLEFVDEVVVHPYDKPITLNSNKTFWFHTHALREYMDSGPFNVSLIVGNSTVDCVDELSYLPDPEFTSFSTSKVDNDVQVTIQKKDDNLTMSNEDVKVWGQQEEEQSECVIDTVMSTALTCRIVGNKNLEIRVDSIKIIFGNLTKAIEIQEMPSNNTKYAYTVVALIVLILLGALVGVFIHRKSRQQMSAQMNERLELLESEIRNEIRQGFVDLQTEKSDLTENVGAIPFLDYKHFALKIFFPEGGPLASLMIKDIGQDAMKIEVDEKCQALSALIRDQMFLTCFIHALEEQKTFSIKDKCVVASLLTVALHDNLPYLTELMEDLLQTLMDLPSNAQPKLLLRRTESIVEKVLTNWMSICLYGFLRESVGQPLFLLVSALTQQISKGPVDAVTEKALYTLNEDWLLWQAQGFNFSHLKLNVLFAVGTEGEVSESLEVNALTCDTIEQVKEKILQTFQRKFGFPYTQQLREIDIEYEKEGRYEPLEEVDGSSEVQGEVTMLNTLQHYQIPDGACIKVMTKRLHAPLSPQTSVKDDQDFSTKYFHLIDPDIDRDERNHPERKKLKLKEIYLTKLLSTKVAVHSFVENLFRSIWGMPSNRAPSAVKYFFDFLDAQAEKKKISDPDVLHIWKTNSLPLRFWVNILKNPNFVFSDLEKTPHLDSCLSVIAQAFMDSFSLTDQQLGKHAPTNKLLYAKDIPLYKQEVKTYYKLVRDQSSVSSQEFKMFLQDESKKHENEFNESAALRELYKYMHRYFPEIIQKLEEKDASSKLKEEMHRVKNLFEDMKRSAWT</sequence>
<dbReference type="SUPFAM" id="SSF103575">
    <property type="entry name" value="Plexin repeat"/>
    <property type="match status" value="1"/>
</dbReference>
<keyword evidence="7" id="KW-0732">Signal</keyword>
<dbReference type="GO" id="GO:0050772">
    <property type="term" value="P:positive regulation of axonogenesis"/>
    <property type="evidence" value="ECO:0007669"/>
    <property type="project" value="TreeGrafter"/>
</dbReference>
<keyword evidence="2" id="KW-1003">Cell membrane</keyword>
<dbReference type="GO" id="GO:0005886">
    <property type="term" value="C:plasma membrane"/>
    <property type="evidence" value="ECO:0007669"/>
    <property type="project" value="UniProtKB-SubCell"/>
</dbReference>
<evidence type="ECO:0000256" key="6">
    <source>
        <dbReference type="SAM" id="Phobius"/>
    </source>
</evidence>
<dbReference type="InterPro" id="IPR036352">
    <property type="entry name" value="Semap_dom_sf"/>
</dbReference>
<dbReference type="InterPro" id="IPR002165">
    <property type="entry name" value="Plexin_repeat"/>
</dbReference>
<dbReference type="Pfam" id="PF20170">
    <property type="entry name" value="Plexin_RBD"/>
    <property type="match status" value="1"/>
</dbReference>
<dbReference type="GO" id="GO:0007162">
    <property type="term" value="P:negative regulation of cell adhesion"/>
    <property type="evidence" value="ECO:0007669"/>
    <property type="project" value="TreeGrafter"/>
</dbReference>
<dbReference type="SUPFAM" id="SSF101912">
    <property type="entry name" value="Sema domain"/>
    <property type="match status" value="1"/>
</dbReference>
<evidence type="ECO:0000256" key="5">
    <source>
        <dbReference type="ARBA" id="ARBA00023180"/>
    </source>
</evidence>
<keyword evidence="6" id="KW-0812">Transmembrane</keyword>
<dbReference type="Proteomes" id="UP001501920">
    <property type="component" value="Chromosome 11"/>
</dbReference>
<dbReference type="InterPro" id="IPR015943">
    <property type="entry name" value="WD40/YVTN_repeat-like_dom_sf"/>
</dbReference>
<protein>
    <recommendedName>
        <fullName evidence="8">Sema domain-containing protein</fullName>
    </recommendedName>
</protein>
<organism evidence="9 10">
    <name type="scientific">Pygocentrus nattereri</name>
    <name type="common">Red-bellied piranha</name>
    <dbReference type="NCBI Taxonomy" id="42514"/>
    <lineage>
        <taxon>Eukaryota</taxon>
        <taxon>Metazoa</taxon>
        <taxon>Chordata</taxon>
        <taxon>Craniata</taxon>
        <taxon>Vertebrata</taxon>
        <taxon>Euteleostomi</taxon>
        <taxon>Actinopterygii</taxon>
        <taxon>Neopterygii</taxon>
        <taxon>Teleostei</taxon>
        <taxon>Ostariophysi</taxon>
        <taxon>Characiformes</taxon>
        <taxon>Characoidei</taxon>
        <taxon>Pygocentrus</taxon>
    </lineage>
</organism>
<dbReference type="SUPFAM" id="SSF81296">
    <property type="entry name" value="E set domains"/>
    <property type="match status" value="1"/>
</dbReference>
<dbReference type="OrthoDB" id="384877at2759"/>
<dbReference type="GO" id="GO:0017154">
    <property type="term" value="F:semaphorin receptor activity"/>
    <property type="evidence" value="ECO:0007669"/>
    <property type="project" value="InterPro"/>
</dbReference>
<dbReference type="Gene3D" id="3.30.1680.10">
    <property type="entry name" value="ligand-binding face of the semaphorins, domain 2"/>
    <property type="match status" value="1"/>
</dbReference>
<reference evidence="9" key="3">
    <citation type="submission" date="2025-09" db="UniProtKB">
        <authorList>
            <consortium name="Ensembl"/>
        </authorList>
    </citation>
    <scope>IDENTIFICATION</scope>
</reference>
<dbReference type="InterPro" id="IPR014756">
    <property type="entry name" value="Ig_E-set"/>
</dbReference>
<dbReference type="PANTHER" id="PTHR22625">
    <property type="entry name" value="PLEXIN"/>
    <property type="match status" value="1"/>
</dbReference>
<evidence type="ECO:0000313" key="9">
    <source>
        <dbReference type="Ensembl" id="ENSPNAP00000012718.1"/>
    </source>
</evidence>
<dbReference type="CTD" id="10154"/>
<dbReference type="OMA" id="ETPIFHR"/>
<gene>
    <name evidence="9" type="primary">PLXNC1</name>
</gene>
<dbReference type="GeneID" id="108438495"/>
<dbReference type="GO" id="GO:0030334">
    <property type="term" value="P:regulation of cell migration"/>
    <property type="evidence" value="ECO:0007669"/>
    <property type="project" value="TreeGrafter"/>
</dbReference>
<dbReference type="InterPro" id="IPR013548">
    <property type="entry name" value="Plexin_cytoplasmic_RasGAP_dom"/>
</dbReference>
<dbReference type="Ensembl" id="ENSPNAT00000020069.2">
    <property type="protein sequence ID" value="ENSPNAP00000012718.1"/>
    <property type="gene ID" value="ENSPNAG00000018516.2"/>
</dbReference>
<dbReference type="SUPFAM" id="SSF48350">
    <property type="entry name" value="GTPase activation domain, GAP"/>
    <property type="match status" value="1"/>
</dbReference>
<dbReference type="GO" id="GO:0002116">
    <property type="term" value="C:semaphorin receptor complex"/>
    <property type="evidence" value="ECO:0007669"/>
    <property type="project" value="TreeGrafter"/>
</dbReference>
<dbReference type="Gene3D" id="2.60.40.10">
    <property type="entry name" value="Immunoglobulins"/>
    <property type="match status" value="1"/>
</dbReference>
<dbReference type="InterPro" id="IPR013783">
    <property type="entry name" value="Ig-like_fold"/>
</dbReference>
<keyword evidence="3 6" id="KW-0472">Membrane</keyword>
<dbReference type="Gene3D" id="3.10.20.90">
    <property type="entry name" value="Phosphatidylinositol 3-kinase Catalytic Subunit, Chain A, domain 1"/>
    <property type="match status" value="1"/>
</dbReference>
<dbReference type="InterPro" id="IPR031148">
    <property type="entry name" value="Plexin"/>
</dbReference>
<dbReference type="GeneTree" id="ENSGT01150000286928"/>
<reference evidence="9" key="2">
    <citation type="submission" date="2025-08" db="UniProtKB">
        <authorList>
            <consortium name="Ensembl"/>
        </authorList>
    </citation>
    <scope>IDENTIFICATION</scope>
</reference>
<evidence type="ECO:0000256" key="7">
    <source>
        <dbReference type="SAM" id="SignalP"/>
    </source>
</evidence>
<dbReference type="InterPro" id="IPR008936">
    <property type="entry name" value="Rho_GTPase_activation_prot"/>
</dbReference>
<dbReference type="CDD" id="cd00102">
    <property type="entry name" value="IPT"/>
    <property type="match status" value="1"/>
</dbReference>
<evidence type="ECO:0000259" key="8">
    <source>
        <dbReference type="SMART" id="SM00630"/>
    </source>
</evidence>
<dbReference type="GO" id="GO:0007399">
    <property type="term" value="P:nervous system development"/>
    <property type="evidence" value="ECO:0007669"/>
    <property type="project" value="UniProtKB-ARBA"/>
</dbReference>
<feature type="transmembrane region" description="Helical" evidence="6">
    <location>
        <begin position="856"/>
        <end position="877"/>
    </location>
</feature>
<evidence type="ECO:0000256" key="3">
    <source>
        <dbReference type="ARBA" id="ARBA00023136"/>
    </source>
</evidence>
<proteinExistence type="predicted"/>
<dbReference type="STRING" id="42514.ENSPNAP00000012718"/>
<accession>A0A3B4CMY3</accession>
<name>A0A3B4CMY3_PYGNA</name>